<keyword evidence="2" id="KW-1185">Reference proteome</keyword>
<name>A0A8S1KTT0_PARPR</name>
<dbReference type="Proteomes" id="UP000688137">
    <property type="component" value="Unassembled WGS sequence"/>
</dbReference>
<dbReference type="EMBL" id="CAJJDM010000026">
    <property type="protein sequence ID" value="CAD8058267.1"/>
    <property type="molecule type" value="Genomic_DNA"/>
</dbReference>
<evidence type="ECO:0000313" key="1">
    <source>
        <dbReference type="EMBL" id="CAD8058267.1"/>
    </source>
</evidence>
<organism evidence="1 2">
    <name type="scientific">Paramecium primaurelia</name>
    <dbReference type="NCBI Taxonomy" id="5886"/>
    <lineage>
        <taxon>Eukaryota</taxon>
        <taxon>Sar</taxon>
        <taxon>Alveolata</taxon>
        <taxon>Ciliophora</taxon>
        <taxon>Intramacronucleata</taxon>
        <taxon>Oligohymenophorea</taxon>
        <taxon>Peniculida</taxon>
        <taxon>Parameciidae</taxon>
        <taxon>Paramecium</taxon>
    </lineage>
</organism>
<gene>
    <name evidence="1" type="ORF">PPRIM_AZ9-3.1.T0270130</name>
</gene>
<evidence type="ECO:0000313" key="2">
    <source>
        <dbReference type="Proteomes" id="UP000688137"/>
    </source>
</evidence>
<reference evidence="1" key="1">
    <citation type="submission" date="2021-01" db="EMBL/GenBank/DDBJ databases">
        <authorList>
            <consortium name="Genoscope - CEA"/>
            <person name="William W."/>
        </authorList>
    </citation>
    <scope>NUCLEOTIDE SEQUENCE</scope>
</reference>
<proteinExistence type="predicted"/>
<protein>
    <submittedName>
        <fullName evidence="1">Uncharacterized protein</fullName>
    </submittedName>
</protein>
<accession>A0A8S1KTT0</accession>
<dbReference type="OMA" id="DEILICF"/>
<sequence>MSKPGIGLNSLHIVFIQKSFGDIDEGDYTRDTREFSEKTIIKNKVRFADDILICFFHQQDKVTQINEGKKKTIKEFLK</sequence>
<comment type="caution">
    <text evidence="1">The sequence shown here is derived from an EMBL/GenBank/DDBJ whole genome shotgun (WGS) entry which is preliminary data.</text>
</comment>
<dbReference type="AlphaFoldDB" id="A0A8S1KTT0"/>